<protein>
    <submittedName>
        <fullName evidence="1">7767_t:CDS:1</fullName>
    </submittedName>
</protein>
<proteinExistence type="predicted"/>
<sequence>MLASPILNVSPRIIPQSCAKVSPLSSQKEAGKMLARMLSYYSQKKDTVVLCIKPSAMPLASEVAKGLRLPLDLFLIRSLKIDGLTVGAITDRADEPFGCDFGQKQLDEIVRQERIHLETLKSQCCPPNYPLPNSENATVLLATDGVQSGQNARAAITLLKTIGYRGRIVLIAGVIGSDSQKMFMREIDEVVAIRSPQVVGSV</sequence>
<name>A0ACA9KSA4_9GLOM</name>
<dbReference type="Proteomes" id="UP000789525">
    <property type="component" value="Unassembled WGS sequence"/>
</dbReference>
<feature type="non-terminal residue" evidence="1">
    <location>
        <position position="202"/>
    </location>
</feature>
<reference evidence="1" key="1">
    <citation type="submission" date="2021-06" db="EMBL/GenBank/DDBJ databases">
        <authorList>
            <person name="Kallberg Y."/>
            <person name="Tangrot J."/>
            <person name="Rosling A."/>
        </authorList>
    </citation>
    <scope>NUCLEOTIDE SEQUENCE</scope>
    <source>
        <strain evidence="1">CL356</strain>
    </source>
</reference>
<evidence type="ECO:0000313" key="2">
    <source>
        <dbReference type="Proteomes" id="UP000789525"/>
    </source>
</evidence>
<accession>A0ACA9KSA4</accession>
<organism evidence="1 2">
    <name type="scientific">Acaulospora colombiana</name>
    <dbReference type="NCBI Taxonomy" id="27376"/>
    <lineage>
        <taxon>Eukaryota</taxon>
        <taxon>Fungi</taxon>
        <taxon>Fungi incertae sedis</taxon>
        <taxon>Mucoromycota</taxon>
        <taxon>Glomeromycotina</taxon>
        <taxon>Glomeromycetes</taxon>
        <taxon>Diversisporales</taxon>
        <taxon>Acaulosporaceae</taxon>
        <taxon>Acaulospora</taxon>
    </lineage>
</organism>
<gene>
    <name evidence="1" type="ORF">ACOLOM_LOCUS2374</name>
</gene>
<evidence type="ECO:0000313" key="1">
    <source>
        <dbReference type="EMBL" id="CAG8490865.1"/>
    </source>
</evidence>
<dbReference type="EMBL" id="CAJVPT010003042">
    <property type="protein sequence ID" value="CAG8490865.1"/>
    <property type="molecule type" value="Genomic_DNA"/>
</dbReference>
<comment type="caution">
    <text evidence="1">The sequence shown here is derived from an EMBL/GenBank/DDBJ whole genome shotgun (WGS) entry which is preliminary data.</text>
</comment>
<keyword evidence="2" id="KW-1185">Reference proteome</keyword>